<keyword evidence="2" id="KW-1185">Reference proteome</keyword>
<sequence>MTEIKHITQKICKKIKNPSENSLWNSDWLIDGFDESKVINEEYINDMKITMLPNEIDLFGNIFNSNDF</sequence>
<organism evidence="1 2">
    <name type="scientific">Brochothrix campestris FSL F6-1037</name>
    <dbReference type="NCBI Taxonomy" id="1265861"/>
    <lineage>
        <taxon>Bacteria</taxon>
        <taxon>Bacillati</taxon>
        <taxon>Bacillota</taxon>
        <taxon>Bacilli</taxon>
        <taxon>Bacillales</taxon>
        <taxon>Listeriaceae</taxon>
        <taxon>Brochothrix</taxon>
    </lineage>
</organism>
<dbReference type="AlphaFoldDB" id="W7CJR3"/>
<evidence type="ECO:0000313" key="1">
    <source>
        <dbReference type="EMBL" id="EUJ39629.1"/>
    </source>
</evidence>
<accession>W7CJR3</accession>
<proteinExistence type="predicted"/>
<reference evidence="1 2" key="1">
    <citation type="submission" date="2012-12" db="EMBL/GenBank/DDBJ databases">
        <title>Novel taxa of Listeriaceae from agricultural environments in the United States.</title>
        <authorList>
            <person name="den Bakker H.C."/>
            <person name="Allred A."/>
            <person name="Warchocki S."/>
            <person name="Wright E.M."/>
            <person name="Burrell A."/>
            <person name="Nightingale K.K."/>
            <person name="Kephart D."/>
            <person name="Wiedmann M."/>
        </authorList>
    </citation>
    <scope>NUCLEOTIDE SEQUENCE [LARGE SCALE GENOMIC DNA]</scope>
    <source>
        <strain evidence="1 2">FSL F6-1037</strain>
    </source>
</reference>
<protein>
    <submittedName>
        <fullName evidence="1">Uncharacterized protein</fullName>
    </submittedName>
</protein>
<dbReference type="EMBL" id="AODH01000025">
    <property type="protein sequence ID" value="EUJ39629.1"/>
    <property type="molecule type" value="Genomic_DNA"/>
</dbReference>
<name>W7CJR3_9LIST</name>
<dbReference type="Proteomes" id="UP000019243">
    <property type="component" value="Unassembled WGS sequence"/>
</dbReference>
<comment type="caution">
    <text evidence="1">The sequence shown here is derived from an EMBL/GenBank/DDBJ whole genome shotgun (WGS) entry which is preliminary data.</text>
</comment>
<evidence type="ECO:0000313" key="2">
    <source>
        <dbReference type="Proteomes" id="UP000019243"/>
    </source>
</evidence>
<gene>
    <name evidence="1" type="ORF">BCAMP_06832</name>
</gene>